<dbReference type="Gene3D" id="2.130.10.10">
    <property type="entry name" value="YVTN repeat-like/Quinoprotein amine dehydrogenase"/>
    <property type="match status" value="2"/>
</dbReference>
<dbReference type="PROSITE" id="PS50294">
    <property type="entry name" value="WD_REPEATS_REGION"/>
    <property type="match status" value="1"/>
</dbReference>
<dbReference type="AlphaFoldDB" id="A0A9P0MUG8"/>
<name>A0A9P0MUG8_NEZVI</name>
<dbReference type="Pfam" id="PF00400">
    <property type="entry name" value="WD40"/>
    <property type="match status" value="2"/>
</dbReference>
<evidence type="ECO:0000313" key="3">
    <source>
        <dbReference type="Proteomes" id="UP001152798"/>
    </source>
</evidence>
<dbReference type="InterPro" id="IPR001680">
    <property type="entry name" value="WD40_rpt"/>
</dbReference>
<gene>
    <name evidence="2" type="ORF">NEZAVI_LOCUS12416</name>
</gene>
<sequence length="265" mass="30173">MKKDVMETVTTLLLEGKVTHPMDLLSCRFTKTGDEILTGSVDGVMRKINYNDLTMSRLYIDQQLERSASPITSIKFSPFSEYALCTYAEGIVKFWNLSSGECVRTIEESNQILGCGVSPLQRVFVTTGDNAKLSLYDLETGNLRRNFEQSYRPEFADGHKSRVFAAKFHPQNPNELLSGGWDNTVQYWDIRKPSAVKYIAGPHICGDSIDIDWTGRMILTCSFEEDRNCCIWDYNTTQLLNDFTSDQSRLCRRPAKWSETSPNII</sequence>
<dbReference type="PROSITE" id="PS50082">
    <property type="entry name" value="WD_REPEATS_2"/>
    <property type="match status" value="2"/>
</dbReference>
<dbReference type="InterPro" id="IPR015943">
    <property type="entry name" value="WD40/YVTN_repeat-like_dom_sf"/>
</dbReference>
<protein>
    <submittedName>
        <fullName evidence="2">Uncharacterized protein</fullName>
    </submittedName>
</protein>
<dbReference type="EMBL" id="OV725081">
    <property type="protein sequence ID" value="CAH1403901.1"/>
    <property type="molecule type" value="Genomic_DNA"/>
</dbReference>
<feature type="repeat" description="WD" evidence="1">
    <location>
        <begin position="156"/>
        <end position="198"/>
    </location>
</feature>
<dbReference type="Proteomes" id="UP001152798">
    <property type="component" value="Chromosome 5"/>
</dbReference>
<organism evidence="2 3">
    <name type="scientific">Nezara viridula</name>
    <name type="common">Southern green stink bug</name>
    <name type="synonym">Cimex viridulus</name>
    <dbReference type="NCBI Taxonomy" id="85310"/>
    <lineage>
        <taxon>Eukaryota</taxon>
        <taxon>Metazoa</taxon>
        <taxon>Ecdysozoa</taxon>
        <taxon>Arthropoda</taxon>
        <taxon>Hexapoda</taxon>
        <taxon>Insecta</taxon>
        <taxon>Pterygota</taxon>
        <taxon>Neoptera</taxon>
        <taxon>Paraneoptera</taxon>
        <taxon>Hemiptera</taxon>
        <taxon>Heteroptera</taxon>
        <taxon>Panheteroptera</taxon>
        <taxon>Pentatomomorpha</taxon>
        <taxon>Pentatomoidea</taxon>
        <taxon>Pentatomidae</taxon>
        <taxon>Pentatominae</taxon>
        <taxon>Nezara</taxon>
    </lineage>
</organism>
<evidence type="ECO:0000313" key="2">
    <source>
        <dbReference type="EMBL" id="CAH1403901.1"/>
    </source>
</evidence>
<dbReference type="SMART" id="SM00320">
    <property type="entry name" value="WD40"/>
    <property type="match status" value="5"/>
</dbReference>
<evidence type="ECO:0000256" key="1">
    <source>
        <dbReference type="PROSITE-ProRule" id="PRU00221"/>
    </source>
</evidence>
<reference evidence="2" key="1">
    <citation type="submission" date="2022-01" db="EMBL/GenBank/DDBJ databases">
        <authorList>
            <person name="King R."/>
        </authorList>
    </citation>
    <scope>NUCLEOTIDE SEQUENCE</scope>
</reference>
<accession>A0A9P0MUG8</accession>
<dbReference type="PANTHER" id="PTHR47822:SF2">
    <property type="entry name" value="F-BOX AND WD-40 DOMAIN PROTEIN 7"/>
    <property type="match status" value="1"/>
</dbReference>
<proteinExistence type="predicted"/>
<keyword evidence="3" id="KW-1185">Reference proteome</keyword>
<keyword evidence="1" id="KW-0853">WD repeat</keyword>
<dbReference type="PANTHER" id="PTHR47822">
    <property type="entry name" value="CARBOHYDRATE BINDING DOMAIN CONTAINING PROTEIN"/>
    <property type="match status" value="1"/>
</dbReference>
<dbReference type="SUPFAM" id="SSF50978">
    <property type="entry name" value="WD40 repeat-like"/>
    <property type="match status" value="1"/>
</dbReference>
<feature type="repeat" description="WD" evidence="1">
    <location>
        <begin position="64"/>
        <end position="105"/>
    </location>
</feature>
<dbReference type="OrthoDB" id="10251741at2759"/>
<dbReference type="InterPro" id="IPR036322">
    <property type="entry name" value="WD40_repeat_dom_sf"/>
</dbReference>